<keyword evidence="3" id="KW-0547">Nucleotide-binding</keyword>
<gene>
    <name evidence="7" type="ORF">BECKFW1821C_GA0114237_10153</name>
</gene>
<evidence type="ECO:0000256" key="1">
    <source>
        <dbReference type="ARBA" id="ARBA00010688"/>
    </source>
</evidence>
<dbReference type="Gene3D" id="3.40.1190.20">
    <property type="match status" value="1"/>
</dbReference>
<dbReference type="InterPro" id="IPR050306">
    <property type="entry name" value="PfkB_Carbo_kinase"/>
</dbReference>
<feature type="domain" description="Carbohydrate kinase PfkB" evidence="6">
    <location>
        <begin position="42"/>
        <end position="300"/>
    </location>
</feature>
<keyword evidence="4 7" id="KW-0418">Kinase</keyword>
<dbReference type="InterPro" id="IPR029056">
    <property type="entry name" value="Ribokinase-like"/>
</dbReference>
<keyword evidence="2" id="KW-0808">Transferase</keyword>
<dbReference type="InterPro" id="IPR011611">
    <property type="entry name" value="PfkB_dom"/>
</dbReference>
<comment type="similarity">
    <text evidence="1">Belongs to the carbohydrate kinase PfkB family.</text>
</comment>
<dbReference type="SUPFAM" id="SSF53613">
    <property type="entry name" value="Ribokinase-like"/>
    <property type="match status" value="1"/>
</dbReference>
<evidence type="ECO:0000256" key="3">
    <source>
        <dbReference type="ARBA" id="ARBA00022741"/>
    </source>
</evidence>
<dbReference type="PANTHER" id="PTHR43085:SF1">
    <property type="entry name" value="PSEUDOURIDINE KINASE-RELATED"/>
    <property type="match status" value="1"/>
</dbReference>
<evidence type="ECO:0000259" key="6">
    <source>
        <dbReference type="Pfam" id="PF00294"/>
    </source>
</evidence>
<evidence type="ECO:0000256" key="4">
    <source>
        <dbReference type="ARBA" id="ARBA00022777"/>
    </source>
</evidence>
<dbReference type="PANTHER" id="PTHR43085">
    <property type="entry name" value="HEXOKINASE FAMILY MEMBER"/>
    <property type="match status" value="1"/>
</dbReference>
<protein>
    <submittedName>
        <fullName evidence="7">Fructokinase</fullName>
    </submittedName>
</protein>
<accession>A0A450TLJ7</accession>
<evidence type="ECO:0000313" key="7">
    <source>
        <dbReference type="EMBL" id="VFJ68572.1"/>
    </source>
</evidence>
<proteinExistence type="inferred from homology"/>
<keyword evidence="5" id="KW-0067">ATP-binding</keyword>
<name>A0A450TLJ7_9GAMM</name>
<evidence type="ECO:0000256" key="2">
    <source>
        <dbReference type="ARBA" id="ARBA00022679"/>
    </source>
</evidence>
<dbReference type="AlphaFoldDB" id="A0A450TLJ7"/>
<sequence>MNLWQRHEGIEDSSTPLPRISGTGFAALDLIFPYGADHGGTEQTCLAAAGGTCANILLTLVQLGVRVSFLSRLGRDLAGMKISAAFRRARADISPIHHDNTVFSPVILQYLRSSDQGGEDHWFSRSYRGRRLPRYVSITHNQVNSAIPILEQSWAFVFDRLTVETLNAARAAHAGGALVLFEPSIVEDPSLFRNALAYVDILKFSSRRLGNRLPKAWLTKVPVVIQTSGQRGLEIFFRDRTDLCRHLPAINAPRLIDSCGSGDMVTIGLLFWLAIQGNRDQRVILQGVRKGQKLAAMNCAFVGARGIFHAMDVAEIKRLWLEDASIKTWTHEIPALDPMAGYALVEKGSRFLSN</sequence>
<dbReference type="GO" id="GO:0005524">
    <property type="term" value="F:ATP binding"/>
    <property type="evidence" value="ECO:0007669"/>
    <property type="project" value="UniProtKB-KW"/>
</dbReference>
<dbReference type="EMBL" id="CAADFE010000015">
    <property type="protein sequence ID" value="VFJ68572.1"/>
    <property type="molecule type" value="Genomic_DNA"/>
</dbReference>
<dbReference type="Pfam" id="PF00294">
    <property type="entry name" value="PfkB"/>
    <property type="match status" value="1"/>
</dbReference>
<organism evidence="7">
    <name type="scientific">Candidatus Kentrum sp. FW</name>
    <dbReference type="NCBI Taxonomy" id="2126338"/>
    <lineage>
        <taxon>Bacteria</taxon>
        <taxon>Pseudomonadati</taxon>
        <taxon>Pseudomonadota</taxon>
        <taxon>Gammaproteobacteria</taxon>
        <taxon>Candidatus Kentrum</taxon>
    </lineage>
</organism>
<evidence type="ECO:0000256" key="5">
    <source>
        <dbReference type="ARBA" id="ARBA00022840"/>
    </source>
</evidence>
<reference evidence="7" key="1">
    <citation type="submission" date="2019-02" db="EMBL/GenBank/DDBJ databases">
        <authorList>
            <person name="Gruber-Vodicka R. H."/>
            <person name="Seah K. B. B."/>
        </authorList>
    </citation>
    <scope>NUCLEOTIDE SEQUENCE</scope>
    <source>
        <strain evidence="7">BECK_BZ131</strain>
    </source>
</reference>
<dbReference type="GO" id="GO:0016301">
    <property type="term" value="F:kinase activity"/>
    <property type="evidence" value="ECO:0007669"/>
    <property type="project" value="UniProtKB-KW"/>
</dbReference>